<dbReference type="EMBL" id="JAERRJ010000016">
    <property type="protein sequence ID" value="MBL1079383.1"/>
    <property type="molecule type" value="Genomic_DNA"/>
</dbReference>
<dbReference type="Proteomes" id="UP000602198">
    <property type="component" value="Unassembled WGS sequence"/>
</dbReference>
<dbReference type="PROSITE" id="PS00018">
    <property type="entry name" value="EF_HAND_1"/>
    <property type="match status" value="2"/>
</dbReference>
<name>A0ABS1MFG7_9NOCA</name>
<evidence type="ECO:0000259" key="1">
    <source>
        <dbReference type="PROSITE" id="PS50222"/>
    </source>
</evidence>
<evidence type="ECO:0000313" key="3">
    <source>
        <dbReference type="Proteomes" id="UP000602198"/>
    </source>
</evidence>
<dbReference type="Gene3D" id="1.10.238.10">
    <property type="entry name" value="EF-hand"/>
    <property type="match status" value="1"/>
</dbReference>
<dbReference type="SUPFAM" id="SSF47473">
    <property type="entry name" value="EF-hand"/>
    <property type="match status" value="1"/>
</dbReference>
<reference evidence="2 3" key="1">
    <citation type="submission" date="2021-01" db="EMBL/GenBank/DDBJ databases">
        <title>WGS of actinomycetes isolated from Thailand.</title>
        <authorList>
            <person name="Thawai C."/>
        </authorList>
    </citation>
    <scope>NUCLEOTIDE SEQUENCE [LARGE SCALE GENOMIC DNA]</scope>
    <source>
        <strain evidence="2 3">LPG 2</strain>
    </source>
</reference>
<keyword evidence="3" id="KW-1185">Reference proteome</keyword>
<protein>
    <submittedName>
        <fullName evidence="2">Alpha/beta fold hydrolase</fullName>
    </submittedName>
</protein>
<dbReference type="InterPro" id="IPR018247">
    <property type="entry name" value="EF_Hand_1_Ca_BS"/>
</dbReference>
<comment type="caution">
    <text evidence="2">The sequence shown here is derived from an EMBL/GenBank/DDBJ whole genome shotgun (WGS) entry which is preliminary data.</text>
</comment>
<dbReference type="InterPro" id="IPR029058">
    <property type="entry name" value="AB_hydrolase_fold"/>
</dbReference>
<dbReference type="InterPro" id="IPR011992">
    <property type="entry name" value="EF-hand-dom_pair"/>
</dbReference>
<evidence type="ECO:0000313" key="2">
    <source>
        <dbReference type="EMBL" id="MBL1079383.1"/>
    </source>
</evidence>
<dbReference type="CDD" id="cd00051">
    <property type="entry name" value="EFh"/>
    <property type="match status" value="2"/>
</dbReference>
<dbReference type="Gene3D" id="3.40.50.1820">
    <property type="entry name" value="alpha/beta hydrolase"/>
    <property type="match status" value="2"/>
</dbReference>
<feature type="domain" description="EF-hand" evidence="1">
    <location>
        <begin position="482"/>
        <end position="517"/>
    </location>
</feature>
<dbReference type="PANTHER" id="PTHR34853:SF1">
    <property type="entry name" value="LIPASE 5"/>
    <property type="match status" value="1"/>
</dbReference>
<dbReference type="RefSeq" id="WP_201955682.1">
    <property type="nucleotide sequence ID" value="NZ_JAERRJ010000016.1"/>
</dbReference>
<dbReference type="InterPro" id="IPR005152">
    <property type="entry name" value="Lipase_secreted"/>
</dbReference>
<accession>A0ABS1MFG7</accession>
<dbReference type="SMART" id="SM00054">
    <property type="entry name" value="EFh"/>
    <property type="match status" value="3"/>
</dbReference>
<proteinExistence type="predicted"/>
<dbReference type="Pfam" id="PF13833">
    <property type="entry name" value="EF-hand_8"/>
    <property type="match status" value="2"/>
</dbReference>
<dbReference type="PROSITE" id="PS50222">
    <property type="entry name" value="EF_HAND_2"/>
    <property type="match status" value="2"/>
</dbReference>
<sequence>MTAVLDCTDIAHGTLLTVNPLPEKFWPEGTRRGFRIEYVAPVFTGGKRAVSGSVFLPDSTASSAPVLSWAHCTVGINEHNAPSKVGLCSAERRHLRHWLAAGYIVTATDYEGLGTSEPHPYLDGEAIADDIIDIVLAVHDMDVAADNRTVIAGFSQGGHGALYAAALCTAYAPELDLLGTVSLAPPVRFLDFVRDHTADGAMPVNALIPAILAGLQVRRPAFTPDEPLEKQGRALLRTARHESMKELLTRCAALTNDEAGFTGIAAWQPLVEALESTSPPATKYDRPLFLCAGGADPVFPVEHGRDFTRALADCGTNVFFHEFDALDHMALVEPAAPEATRWATDLITAVSRETACRETRFDAHELRFRVLDATGNGRIGLDDFRVHAMRLTQSFGRPLGDPCAVRLRENYERLARELVRHYDLDGDGSIDLHEFVRPATRIPDAVSDSASRLVSSVMQLLGDNSRGISRSQFRSVTRGLGIDEPETDALFTATDTDGNGIIDAAELTAGVLDFLTGDDPRSPGYWLFGRLKQPAATQFSDKRL</sequence>
<gene>
    <name evidence="2" type="ORF">JK358_33755</name>
</gene>
<dbReference type="GO" id="GO:0016787">
    <property type="term" value="F:hydrolase activity"/>
    <property type="evidence" value="ECO:0007669"/>
    <property type="project" value="UniProtKB-KW"/>
</dbReference>
<feature type="domain" description="EF-hand" evidence="1">
    <location>
        <begin position="410"/>
        <end position="445"/>
    </location>
</feature>
<dbReference type="PANTHER" id="PTHR34853">
    <property type="match status" value="1"/>
</dbReference>
<dbReference type="InterPro" id="IPR002048">
    <property type="entry name" value="EF_hand_dom"/>
</dbReference>
<keyword evidence="2" id="KW-0378">Hydrolase</keyword>
<dbReference type="Pfam" id="PF03583">
    <property type="entry name" value="LIP"/>
    <property type="match status" value="1"/>
</dbReference>
<organism evidence="2 3">
    <name type="scientific">Nocardia acididurans</name>
    <dbReference type="NCBI Taxonomy" id="2802282"/>
    <lineage>
        <taxon>Bacteria</taxon>
        <taxon>Bacillati</taxon>
        <taxon>Actinomycetota</taxon>
        <taxon>Actinomycetes</taxon>
        <taxon>Mycobacteriales</taxon>
        <taxon>Nocardiaceae</taxon>
        <taxon>Nocardia</taxon>
    </lineage>
</organism>
<dbReference type="SUPFAM" id="SSF53474">
    <property type="entry name" value="alpha/beta-Hydrolases"/>
    <property type="match status" value="1"/>
</dbReference>